<dbReference type="RefSeq" id="WP_184215823.1">
    <property type="nucleotide sequence ID" value="NZ_JACHMD010000001.1"/>
</dbReference>
<evidence type="ECO:0000313" key="2">
    <source>
        <dbReference type="EMBL" id="MBB4666324.1"/>
    </source>
</evidence>
<dbReference type="AlphaFoldDB" id="A0A7W7FKF5"/>
<name>A0A7W7FKF5_9MICO</name>
<dbReference type="Proteomes" id="UP000573729">
    <property type="component" value="Unassembled WGS sequence"/>
</dbReference>
<proteinExistence type="predicted"/>
<evidence type="ECO:0000313" key="3">
    <source>
        <dbReference type="Proteomes" id="UP000573729"/>
    </source>
</evidence>
<organism evidence="2 3">
    <name type="scientific">Microbacterium marinum</name>
    <dbReference type="NCBI Taxonomy" id="421115"/>
    <lineage>
        <taxon>Bacteria</taxon>
        <taxon>Bacillati</taxon>
        <taxon>Actinomycetota</taxon>
        <taxon>Actinomycetes</taxon>
        <taxon>Micrococcales</taxon>
        <taxon>Microbacteriaceae</taxon>
        <taxon>Microbacterium</taxon>
    </lineage>
</organism>
<evidence type="ECO:0008006" key="4">
    <source>
        <dbReference type="Google" id="ProtNLM"/>
    </source>
</evidence>
<keyword evidence="3" id="KW-1185">Reference proteome</keyword>
<accession>A0A7W7FKF5</accession>
<evidence type="ECO:0000256" key="1">
    <source>
        <dbReference type="SAM" id="SignalP"/>
    </source>
</evidence>
<reference evidence="2 3" key="1">
    <citation type="submission" date="2020-08" db="EMBL/GenBank/DDBJ databases">
        <title>Sequencing the genomes of 1000 actinobacteria strains.</title>
        <authorList>
            <person name="Klenk H.-P."/>
        </authorList>
    </citation>
    <scope>NUCLEOTIDE SEQUENCE [LARGE SCALE GENOMIC DNA]</scope>
    <source>
        <strain evidence="2 3">DSM 24947</strain>
    </source>
</reference>
<feature type="chain" id="PRO_5031232201" description="Lipoprotein" evidence="1">
    <location>
        <begin position="25"/>
        <end position="157"/>
    </location>
</feature>
<protein>
    <recommendedName>
        <fullName evidence="4">Lipoprotein</fullName>
    </recommendedName>
</protein>
<comment type="caution">
    <text evidence="2">The sequence shown here is derived from an EMBL/GenBank/DDBJ whole genome shotgun (WGS) entry which is preliminary data.</text>
</comment>
<dbReference type="PROSITE" id="PS51257">
    <property type="entry name" value="PROKAR_LIPOPROTEIN"/>
    <property type="match status" value="1"/>
</dbReference>
<dbReference type="EMBL" id="JACHMD010000001">
    <property type="protein sequence ID" value="MBB4666324.1"/>
    <property type="molecule type" value="Genomic_DNA"/>
</dbReference>
<gene>
    <name evidence="2" type="ORF">BKA24_001033</name>
</gene>
<feature type="signal peptide" evidence="1">
    <location>
        <begin position="1"/>
        <end position="24"/>
    </location>
</feature>
<sequence>MRLSRALIAAAVAGVFTLSGCASGPTVDLDEAKEWVDEVVAAESDGPGAAGTGMMKIGPGGEAGVRFDVEDGVVLVRVDVRCFGGDDDDDLIADVTLAVTSEDGVTRKTDAAIPCDRGVHEIDADAAATTAVEIQATASTETYLHATVIQELVIERE</sequence>
<keyword evidence="1" id="KW-0732">Signal</keyword>